<feature type="compositionally biased region" description="Basic and acidic residues" evidence="1">
    <location>
        <begin position="144"/>
        <end position="161"/>
    </location>
</feature>
<evidence type="ECO:0000313" key="2">
    <source>
        <dbReference type="EMBL" id="GCC26329.1"/>
    </source>
</evidence>
<dbReference type="EMBL" id="BEZZ01000119">
    <property type="protein sequence ID" value="GCC26329.1"/>
    <property type="molecule type" value="Genomic_DNA"/>
</dbReference>
<name>A0A401S7H0_CHIPU</name>
<proteinExistence type="predicted"/>
<protein>
    <submittedName>
        <fullName evidence="2">Uncharacterized protein</fullName>
    </submittedName>
</protein>
<accession>A0A401S7H0</accession>
<feature type="region of interest" description="Disordered" evidence="1">
    <location>
        <begin position="110"/>
        <end position="201"/>
    </location>
</feature>
<evidence type="ECO:0000313" key="3">
    <source>
        <dbReference type="Proteomes" id="UP000287033"/>
    </source>
</evidence>
<gene>
    <name evidence="2" type="ORF">chiPu_0004745</name>
</gene>
<comment type="caution">
    <text evidence="2">The sequence shown here is derived from an EMBL/GenBank/DDBJ whole genome shotgun (WGS) entry which is preliminary data.</text>
</comment>
<evidence type="ECO:0000256" key="1">
    <source>
        <dbReference type="SAM" id="MobiDB-lite"/>
    </source>
</evidence>
<reference evidence="2 3" key="1">
    <citation type="journal article" date="2018" name="Nat. Ecol. Evol.">
        <title>Shark genomes provide insights into elasmobranch evolution and the origin of vertebrates.</title>
        <authorList>
            <person name="Hara Y"/>
            <person name="Yamaguchi K"/>
            <person name="Onimaru K"/>
            <person name="Kadota M"/>
            <person name="Koyanagi M"/>
            <person name="Keeley SD"/>
            <person name="Tatsumi K"/>
            <person name="Tanaka K"/>
            <person name="Motone F"/>
            <person name="Kageyama Y"/>
            <person name="Nozu R"/>
            <person name="Adachi N"/>
            <person name="Nishimura O"/>
            <person name="Nakagawa R"/>
            <person name="Tanegashima C"/>
            <person name="Kiyatake I"/>
            <person name="Matsumoto R"/>
            <person name="Murakumo K"/>
            <person name="Nishida K"/>
            <person name="Terakita A"/>
            <person name="Kuratani S"/>
            <person name="Sato K"/>
            <person name="Hyodo S Kuraku.S."/>
        </authorList>
    </citation>
    <scope>NUCLEOTIDE SEQUENCE [LARGE SCALE GENOMIC DNA]</scope>
</reference>
<sequence>MRSTSAVGCDPLARMRLASGTGTVVPGARIRSSAGTARAGEGARLRSARARGRAGIILAGATHRVAFKSLRLSIDSEFNPSRETERPLITSVCCAPSPLLPKPSSLPAPLPLPFPPTPTPPSSHRHHFFFPPTDRPTDCQSGSHDVKVRGSREEERTESGREINQVSGRERRGGSSSAQRLREARGGGGGSASGAVMPTRG</sequence>
<dbReference type="AlphaFoldDB" id="A0A401S7H0"/>
<organism evidence="2 3">
    <name type="scientific">Chiloscyllium punctatum</name>
    <name type="common">Brownbanded bambooshark</name>
    <name type="synonym">Hemiscyllium punctatum</name>
    <dbReference type="NCBI Taxonomy" id="137246"/>
    <lineage>
        <taxon>Eukaryota</taxon>
        <taxon>Metazoa</taxon>
        <taxon>Chordata</taxon>
        <taxon>Craniata</taxon>
        <taxon>Vertebrata</taxon>
        <taxon>Chondrichthyes</taxon>
        <taxon>Elasmobranchii</taxon>
        <taxon>Galeomorphii</taxon>
        <taxon>Galeoidea</taxon>
        <taxon>Orectolobiformes</taxon>
        <taxon>Hemiscylliidae</taxon>
        <taxon>Chiloscyllium</taxon>
    </lineage>
</organism>
<feature type="compositionally biased region" description="Pro residues" evidence="1">
    <location>
        <begin position="110"/>
        <end position="121"/>
    </location>
</feature>
<dbReference type="Proteomes" id="UP000287033">
    <property type="component" value="Unassembled WGS sequence"/>
</dbReference>
<keyword evidence="3" id="KW-1185">Reference proteome</keyword>